<name>A0A292PUJ5_9PEZI</name>
<feature type="compositionally biased region" description="Low complexity" evidence="1">
    <location>
        <begin position="9"/>
        <end position="27"/>
    </location>
</feature>
<feature type="region of interest" description="Disordered" evidence="1">
    <location>
        <begin position="1"/>
        <end position="28"/>
    </location>
</feature>
<feature type="compositionally biased region" description="Gly residues" evidence="1">
    <location>
        <begin position="139"/>
        <end position="162"/>
    </location>
</feature>
<keyword evidence="2" id="KW-0472">Membrane</keyword>
<feature type="region of interest" description="Disordered" evidence="1">
    <location>
        <begin position="136"/>
        <end position="192"/>
    </location>
</feature>
<evidence type="ECO:0000313" key="4">
    <source>
        <dbReference type="Proteomes" id="UP001412239"/>
    </source>
</evidence>
<keyword evidence="4" id="KW-1185">Reference proteome</keyword>
<accession>A0A292PUJ5</accession>
<gene>
    <name evidence="3" type="ORF">GSTUAT00005778001</name>
</gene>
<proteinExistence type="predicted"/>
<organism evidence="3 4">
    <name type="scientific">Tuber aestivum</name>
    <name type="common">summer truffle</name>
    <dbReference type="NCBI Taxonomy" id="59557"/>
    <lineage>
        <taxon>Eukaryota</taxon>
        <taxon>Fungi</taxon>
        <taxon>Dikarya</taxon>
        <taxon>Ascomycota</taxon>
        <taxon>Pezizomycotina</taxon>
        <taxon>Pezizomycetes</taxon>
        <taxon>Pezizales</taxon>
        <taxon>Tuberaceae</taxon>
        <taxon>Tuber</taxon>
    </lineage>
</organism>
<evidence type="ECO:0000313" key="3">
    <source>
        <dbReference type="EMBL" id="CUS10140.1"/>
    </source>
</evidence>
<evidence type="ECO:0000256" key="1">
    <source>
        <dbReference type="SAM" id="MobiDB-lite"/>
    </source>
</evidence>
<protein>
    <submittedName>
        <fullName evidence="3">Uncharacterized protein</fullName>
    </submittedName>
</protein>
<dbReference type="EMBL" id="LN891055">
    <property type="protein sequence ID" value="CUS10140.1"/>
    <property type="molecule type" value="Genomic_DNA"/>
</dbReference>
<keyword evidence="2" id="KW-0812">Transmembrane</keyword>
<keyword evidence="2" id="KW-1133">Transmembrane helix</keyword>
<evidence type="ECO:0000256" key="2">
    <source>
        <dbReference type="SAM" id="Phobius"/>
    </source>
</evidence>
<sequence length="235" mass="24724">MAPTPADPTPASTATPSPTNSPSDDSGGMSGGGVAALVIFLLLLSAGAGWIIFTQLRARRLGLPAPTWRTYIPFLPNNSRTAPAPASYEPSRSGFVGKITGVFGSNNSGYSGSNVRSQRTREMDGEWDDRIEEEDESGYGAGYGNQRGRDVGLGPGGGGAAGNGFEERGRSRSRDPPRDLGTRTAPYPEELNPFAVDVKLQGVRDRDEGFGGVGVKGGRASVDSERRSAFRESIN</sequence>
<feature type="transmembrane region" description="Helical" evidence="2">
    <location>
        <begin position="32"/>
        <end position="53"/>
    </location>
</feature>
<feature type="compositionally biased region" description="Basic and acidic residues" evidence="1">
    <location>
        <begin position="165"/>
        <end position="181"/>
    </location>
</feature>
<dbReference type="AlphaFoldDB" id="A0A292PUJ5"/>
<feature type="region of interest" description="Disordered" evidence="1">
    <location>
        <begin position="206"/>
        <end position="235"/>
    </location>
</feature>
<feature type="compositionally biased region" description="Basic and acidic residues" evidence="1">
    <location>
        <begin position="222"/>
        <end position="235"/>
    </location>
</feature>
<reference evidence="3" key="1">
    <citation type="submission" date="2015-10" db="EMBL/GenBank/DDBJ databases">
        <authorList>
            <person name="Regsiter A."/>
            <person name="william w."/>
        </authorList>
    </citation>
    <scope>NUCLEOTIDE SEQUENCE</scope>
    <source>
        <strain evidence="3">Montdore</strain>
    </source>
</reference>
<dbReference type="Proteomes" id="UP001412239">
    <property type="component" value="Unassembled WGS sequence"/>
</dbReference>